<reference evidence="1" key="1">
    <citation type="journal article" date="2015" name="Nature">
        <title>Complex archaea that bridge the gap between prokaryotes and eukaryotes.</title>
        <authorList>
            <person name="Spang A."/>
            <person name="Saw J.H."/>
            <person name="Jorgensen S.L."/>
            <person name="Zaremba-Niedzwiedzka K."/>
            <person name="Martijn J."/>
            <person name="Lind A.E."/>
            <person name="van Eijk R."/>
            <person name="Schleper C."/>
            <person name="Guy L."/>
            <person name="Ettema T.J."/>
        </authorList>
    </citation>
    <scope>NUCLEOTIDE SEQUENCE</scope>
</reference>
<dbReference type="EMBL" id="LAZR01000341">
    <property type="protein sequence ID" value="KKN73567.1"/>
    <property type="molecule type" value="Genomic_DNA"/>
</dbReference>
<protein>
    <submittedName>
        <fullName evidence="1">Uncharacterized protein</fullName>
    </submittedName>
</protein>
<comment type="caution">
    <text evidence="1">The sequence shown here is derived from an EMBL/GenBank/DDBJ whole genome shotgun (WGS) entry which is preliminary data.</text>
</comment>
<proteinExistence type="predicted"/>
<dbReference type="AlphaFoldDB" id="A0A0F9TFF3"/>
<name>A0A0F9TFF3_9ZZZZ</name>
<organism evidence="1">
    <name type="scientific">marine sediment metagenome</name>
    <dbReference type="NCBI Taxonomy" id="412755"/>
    <lineage>
        <taxon>unclassified sequences</taxon>
        <taxon>metagenomes</taxon>
        <taxon>ecological metagenomes</taxon>
    </lineage>
</organism>
<sequence length="64" mass="7357">MGRPKGRNFKVLLSIKIPAKLDGELAKEAKRIGMGSKAGWARFILMNRKDDTTKKMLRRLEEQK</sequence>
<evidence type="ECO:0000313" key="1">
    <source>
        <dbReference type="EMBL" id="KKN73567.1"/>
    </source>
</evidence>
<accession>A0A0F9TFF3</accession>
<gene>
    <name evidence="1" type="ORF">LCGC14_0398830</name>
</gene>